<dbReference type="eggNOG" id="ENOG50330V2">
    <property type="taxonomic scope" value="Bacteria"/>
</dbReference>
<organism evidence="3 4">
    <name type="scientific">Catenulispora acidiphila (strain DSM 44928 / JCM 14897 / NBRC 102108 / NRRL B-24433 / ID139908)</name>
    <dbReference type="NCBI Taxonomy" id="479433"/>
    <lineage>
        <taxon>Bacteria</taxon>
        <taxon>Bacillati</taxon>
        <taxon>Actinomycetota</taxon>
        <taxon>Actinomycetes</taxon>
        <taxon>Catenulisporales</taxon>
        <taxon>Catenulisporaceae</taxon>
        <taxon>Catenulispora</taxon>
    </lineage>
</organism>
<keyword evidence="4" id="KW-1185">Reference proteome</keyword>
<dbReference type="InterPro" id="IPR018649">
    <property type="entry name" value="SHOCT"/>
</dbReference>
<dbReference type="Pfam" id="PF14472">
    <property type="entry name" value="DUF4429"/>
    <property type="match status" value="1"/>
</dbReference>
<accession>C7Q492</accession>
<name>C7Q492_CATAD</name>
<evidence type="ECO:0000313" key="3">
    <source>
        <dbReference type="EMBL" id="ACU69952.1"/>
    </source>
</evidence>
<dbReference type="EMBL" id="CP001700">
    <property type="protein sequence ID" value="ACU69952.1"/>
    <property type="molecule type" value="Genomic_DNA"/>
</dbReference>
<gene>
    <name evidence="3" type="ordered locus">Caci_1024</name>
</gene>
<evidence type="ECO:0008006" key="5">
    <source>
        <dbReference type="Google" id="ProtNLM"/>
    </source>
</evidence>
<dbReference type="AlphaFoldDB" id="C7Q492"/>
<protein>
    <recommendedName>
        <fullName evidence="5">SHOCT domain-containing protein</fullName>
    </recommendedName>
</protein>
<evidence type="ECO:0000259" key="2">
    <source>
        <dbReference type="Pfam" id="PF14472"/>
    </source>
</evidence>
<dbReference type="Pfam" id="PF09851">
    <property type="entry name" value="SHOCT"/>
    <property type="match status" value="1"/>
</dbReference>
<evidence type="ECO:0000259" key="1">
    <source>
        <dbReference type="Pfam" id="PF09851"/>
    </source>
</evidence>
<feature type="domain" description="SHOCT" evidence="1">
    <location>
        <begin position="125"/>
        <end position="152"/>
    </location>
</feature>
<dbReference type="Proteomes" id="UP000000851">
    <property type="component" value="Chromosome"/>
</dbReference>
<dbReference type="KEGG" id="cai:Caci_1024"/>
<dbReference type="RefSeq" id="WP_012785246.1">
    <property type="nucleotide sequence ID" value="NC_013131.1"/>
</dbReference>
<reference evidence="3 4" key="1">
    <citation type="journal article" date="2009" name="Stand. Genomic Sci.">
        <title>Complete genome sequence of Catenulispora acidiphila type strain (ID 139908).</title>
        <authorList>
            <person name="Copeland A."/>
            <person name="Lapidus A."/>
            <person name="Glavina Del Rio T."/>
            <person name="Nolan M."/>
            <person name="Lucas S."/>
            <person name="Chen F."/>
            <person name="Tice H."/>
            <person name="Cheng J.F."/>
            <person name="Bruce D."/>
            <person name="Goodwin L."/>
            <person name="Pitluck S."/>
            <person name="Mikhailova N."/>
            <person name="Pati A."/>
            <person name="Ivanova N."/>
            <person name="Mavromatis K."/>
            <person name="Chen A."/>
            <person name="Palaniappan K."/>
            <person name="Chain P."/>
            <person name="Land M."/>
            <person name="Hauser L."/>
            <person name="Chang Y.J."/>
            <person name="Jeffries C.D."/>
            <person name="Chertkov O."/>
            <person name="Brettin T."/>
            <person name="Detter J.C."/>
            <person name="Han C."/>
            <person name="Ali Z."/>
            <person name="Tindall B.J."/>
            <person name="Goker M."/>
            <person name="Bristow J."/>
            <person name="Eisen J.A."/>
            <person name="Markowitz V."/>
            <person name="Hugenholtz P."/>
            <person name="Kyrpides N.C."/>
            <person name="Klenk H.P."/>
        </authorList>
    </citation>
    <scope>NUCLEOTIDE SEQUENCE [LARGE SCALE GENOMIC DNA]</scope>
    <source>
        <strain evidence="4">DSM 44928 / JCM 14897 / NBRC 102108 / NRRL B-24433 / ID139908</strain>
    </source>
</reference>
<sequence>MIETKGHNGQVQFDGEFVTIARKGFLARSSVGKGVKRIHLSQIAAVQWKPAGFAVNGFIRFTVPGGIETRARFGSRTTSAAKDENSVIFTQKQQPAFAELRDAVESAIAARGQVAAPTSAGMVADELAKLQGLLDQGVLSPEEFSQQKARLLG</sequence>
<proteinExistence type="predicted"/>
<dbReference type="OrthoDB" id="5996503at2"/>
<feature type="domain" description="DUF4429" evidence="2">
    <location>
        <begin position="11"/>
        <end position="105"/>
    </location>
</feature>
<dbReference type="HOGENOM" id="CLU_093409_3_0_11"/>
<dbReference type="InterPro" id="IPR027860">
    <property type="entry name" value="DUF4429"/>
</dbReference>
<evidence type="ECO:0000313" key="4">
    <source>
        <dbReference type="Proteomes" id="UP000000851"/>
    </source>
</evidence>
<dbReference type="InParanoid" id="C7Q492"/>